<feature type="region of interest" description="Disordered" evidence="1">
    <location>
        <begin position="26"/>
        <end position="46"/>
    </location>
</feature>
<evidence type="ECO:0000256" key="1">
    <source>
        <dbReference type="SAM" id="MobiDB-lite"/>
    </source>
</evidence>
<dbReference type="EMBL" id="BAAAPO010000042">
    <property type="protein sequence ID" value="GAA1801929.1"/>
    <property type="molecule type" value="Genomic_DNA"/>
</dbReference>
<keyword evidence="3" id="KW-1185">Reference proteome</keyword>
<sequence>MHEQRRAAGVNELKAGMQVLRRRVAGPRKQQLPAHPEMRQQGVAPEVEPEELAASAYGLDAPPRDASRKILRTRQVSTQHPMAEGLDPFDRGTRGVGGKAAPDDLDFGQFRHSLAPGR</sequence>
<feature type="region of interest" description="Disordered" evidence="1">
    <location>
        <begin position="74"/>
        <end position="118"/>
    </location>
</feature>
<gene>
    <name evidence="2" type="ORF">GCM10009811_27130</name>
</gene>
<evidence type="ECO:0000313" key="3">
    <source>
        <dbReference type="Proteomes" id="UP001499938"/>
    </source>
</evidence>
<protein>
    <submittedName>
        <fullName evidence="2">Uncharacterized protein</fullName>
    </submittedName>
</protein>
<accession>A0ABN2LX99</accession>
<proteinExistence type="predicted"/>
<organism evidence="2 3">
    <name type="scientific">Nostocoides veronense</name>
    <dbReference type="NCBI Taxonomy" id="330836"/>
    <lineage>
        <taxon>Bacteria</taxon>
        <taxon>Bacillati</taxon>
        <taxon>Actinomycetota</taxon>
        <taxon>Actinomycetes</taxon>
        <taxon>Micrococcales</taxon>
        <taxon>Intrasporangiaceae</taxon>
        <taxon>Nostocoides</taxon>
    </lineage>
</organism>
<reference evidence="2 3" key="1">
    <citation type="journal article" date="2019" name="Int. J. Syst. Evol. Microbiol.">
        <title>The Global Catalogue of Microorganisms (GCM) 10K type strain sequencing project: providing services to taxonomists for standard genome sequencing and annotation.</title>
        <authorList>
            <consortium name="The Broad Institute Genomics Platform"/>
            <consortium name="The Broad Institute Genome Sequencing Center for Infectious Disease"/>
            <person name="Wu L."/>
            <person name="Ma J."/>
        </authorList>
    </citation>
    <scope>NUCLEOTIDE SEQUENCE [LARGE SCALE GENOMIC DNA]</scope>
    <source>
        <strain evidence="2 3">JCM 15592</strain>
    </source>
</reference>
<evidence type="ECO:0000313" key="2">
    <source>
        <dbReference type="EMBL" id="GAA1801929.1"/>
    </source>
</evidence>
<dbReference type="Proteomes" id="UP001499938">
    <property type="component" value="Unassembled WGS sequence"/>
</dbReference>
<name>A0ABN2LX99_9MICO</name>
<comment type="caution">
    <text evidence="2">The sequence shown here is derived from an EMBL/GenBank/DDBJ whole genome shotgun (WGS) entry which is preliminary data.</text>
</comment>